<feature type="signal peptide" evidence="2">
    <location>
        <begin position="1"/>
        <end position="16"/>
    </location>
</feature>
<gene>
    <name evidence="3" type="ORF">F2Q68_00030979</name>
</gene>
<proteinExistence type="predicted"/>
<evidence type="ECO:0000256" key="1">
    <source>
        <dbReference type="SAM" id="MobiDB-lite"/>
    </source>
</evidence>
<reference evidence="3" key="1">
    <citation type="submission" date="2019-12" db="EMBL/GenBank/DDBJ databases">
        <title>Genome sequencing and annotation of Brassica cretica.</title>
        <authorList>
            <person name="Studholme D.J."/>
            <person name="Sarris P.F."/>
        </authorList>
    </citation>
    <scope>NUCLEOTIDE SEQUENCE</scope>
    <source>
        <strain evidence="3">PFS-001/15</strain>
        <tissue evidence="3">Leaf</tissue>
    </source>
</reference>
<evidence type="ECO:0008006" key="5">
    <source>
        <dbReference type="Google" id="ProtNLM"/>
    </source>
</evidence>
<evidence type="ECO:0000313" key="3">
    <source>
        <dbReference type="EMBL" id="KAF2540748.1"/>
    </source>
</evidence>
<evidence type="ECO:0000313" key="4">
    <source>
        <dbReference type="Proteomes" id="UP000712281"/>
    </source>
</evidence>
<evidence type="ECO:0000256" key="2">
    <source>
        <dbReference type="SAM" id="SignalP"/>
    </source>
</evidence>
<feature type="chain" id="PRO_5035728046" description="DUF4283 domain-containing protein" evidence="2">
    <location>
        <begin position="17"/>
        <end position="369"/>
    </location>
</feature>
<dbReference type="EMBL" id="QGKW02002005">
    <property type="protein sequence ID" value="KAF2540748.1"/>
    <property type="molecule type" value="Genomic_DNA"/>
</dbReference>
<feature type="compositionally biased region" description="Basic and acidic residues" evidence="1">
    <location>
        <begin position="154"/>
        <end position="164"/>
    </location>
</feature>
<dbReference type="Proteomes" id="UP000712281">
    <property type="component" value="Unassembled WGS sequence"/>
</dbReference>
<sequence length="369" mass="40823">MKILLFLLPRIWNVEGRVVGTDLGIGRFQWKPVLEPNYPSKITFWVRVMDLPLQFRAAENFQSVGKAIGTVQGPVDLIEGRVRVEIDGFKPLVFSSRCPELIKEGDATLKAGESAEAGAGATSFKAVVANESKQYGERREGQYGRSQGIQGARGSDKGKGIAREKHGHHKQDGSYQPYKDKFPRGYGEGSSFYGRHMGYVNKKTAFQSRDFQQQQRHDKGEHRPLNPTKLMVDAFKGVTGYHGTGGVKGIGTEGNASSSKARKSLTFEEEVAEVQSEVMGQEVAAVKDALAVQEQGEVDEEAKVAAEQSLHSEALDEANLMIDGVILSDSELRVEGDDLEDMEQGEIMDFVRGFLCRIFVSTTERWISW</sequence>
<keyword evidence="2" id="KW-0732">Signal</keyword>
<organism evidence="3 4">
    <name type="scientific">Brassica cretica</name>
    <name type="common">Mustard</name>
    <dbReference type="NCBI Taxonomy" id="69181"/>
    <lineage>
        <taxon>Eukaryota</taxon>
        <taxon>Viridiplantae</taxon>
        <taxon>Streptophyta</taxon>
        <taxon>Embryophyta</taxon>
        <taxon>Tracheophyta</taxon>
        <taxon>Spermatophyta</taxon>
        <taxon>Magnoliopsida</taxon>
        <taxon>eudicotyledons</taxon>
        <taxon>Gunneridae</taxon>
        <taxon>Pentapetalae</taxon>
        <taxon>rosids</taxon>
        <taxon>malvids</taxon>
        <taxon>Brassicales</taxon>
        <taxon>Brassicaceae</taxon>
        <taxon>Brassiceae</taxon>
        <taxon>Brassica</taxon>
    </lineage>
</organism>
<comment type="caution">
    <text evidence="3">The sequence shown here is derived from an EMBL/GenBank/DDBJ whole genome shotgun (WGS) entry which is preliminary data.</text>
</comment>
<protein>
    <recommendedName>
        <fullName evidence="5">DUF4283 domain-containing protein</fullName>
    </recommendedName>
</protein>
<dbReference type="AlphaFoldDB" id="A0A8S9G8U4"/>
<accession>A0A8S9G8U4</accession>
<name>A0A8S9G8U4_BRACR</name>
<feature type="region of interest" description="Disordered" evidence="1">
    <location>
        <begin position="133"/>
        <end position="181"/>
    </location>
</feature>